<comment type="caution">
    <text evidence="3">The sequence shown here is derived from an EMBL/GenBank/DDBJ whole genome shotgun (WGS) entry which is preliminary data.</text>
</comment>
<accession>A0A9Q0N0W0</accession>
<dbReference type="InterPro" id="IPR002110">
    <property type="entry name" value="Ankyrin_rpt"/>
</dbReference>
<dbReference type="PANTHER" id="PTHR24172">
    <property type="entry name" value="ANK_REP_REGION DOMAIN-CONTAINING PROTEIN"/>
    <property type="match status" value="1"/>
</dbReference>
<sequence>MPPKRRRKVHGLYYHSSPPKVLTMNQLRQQKTLDSGTPKDAIIIKPSNIRIWIHDKDIGKLARVLWEGQGNRLRTEVSSNTKVKKFLDAVPSIMNIIKEVHSAVVDNDIESLVAKTMPPAPANLLTSKDANGLTPLHKAAGLAHARIVEYLLNASPGSATDIDSTGKTPLHWAASAKNNLRSYNLLVQAGCDEQALDYKMKTPNYYKAKPNDIDRSLLTVIPEAPRVPQQGLPPGYDWNMLAEDSNLTNPNNNFVRKSQSNYESYTLLSDDPPPMTMTKRNLSSDELRNGNISSPTSPKLLSQKSFNGKPDALNDSDDAKPLTTEEQAVLVAIDPINERLYARTPSNASPSPARADTPIPDLNANDDEPEHEIDIYDADKERDTMTDIDLETGVDKQSTTETEAIEADDVINGG</sequence>
<protein>
    <submittedName>
        <fullName evidence="3">Uncharacterized protein</fullName>
    </submittedName>
</protein>
<dbReference type="AlphaFoldDB" id="A0A9Q0N0W0"/>
<feature type="region of interest" description="Disordered" evidence="2">
    <location>
        <begin position="264"/>
        <end position="319"/>
    </location>
</feature>
<evidence type="ECO:0000313" key="3">
    <source>
        <dbReference type="EMBL" id="KAJ6640937.1"/>
    </source>
</evidence>
<proteinExistence type="predicted"/>
<dbReference type="SMART" id="SM00248">
    <property type="entry name" value="ANK"/>
    <property type="match status" value="2"/>
</dbReference>
<evidence type="ECO:0000256" key="1">
    <source>
        <dbReference type="PROSITE-ProRule" id="PRU00023"/>
    </source>
</evidence>
<evidence type="ECO:0000256" key="2">
    <source>
        <dbReference type="SAM" id="MobiDB-lite"/>
    </source>
</evidence>
<feature type="non-terminal residue" evidence="3">
    <location>
        <position position="1"/>
    </location>
</feature>
<dbReference type="PANTHER" id="PTHR24172:SF4">
    <property type="entry name" value="ANK_REP_REGION DOMAIN-CONTAINING PROTEIN"/>
    <property type="match status" value="1"/>
</dbReference>
<reference evidence="3" key="1">
    <citation type="submission" date="2022-07" db="EMBL/GenBank/DDBJ databases">
        <authorList>
            <person name="Trinca V."/>
            <person name="Uliana J.V.C."/>
            <person name="Torres T.T."/>
            <person name="Ward R.J."/>
            <person name="Monesi N."/>
        </authorList>
    </citation>
    <scope>NUCLEOTIDE SEQUENCE</scope>
    <source>
        <strain evidence="3">HSMRA1968</strain>
        <tissue evidence="3">Whole embryos</tissue>
    </source>
</reference>
<feature type="region of interest" description="Disordered" evidence="2">
    <location>
        <begin position="342"/>
        <end position="414"/>
    </location>
</feature>
<dbReference type="Gene3D" id="1.25.40.20">
    <property type="entry name" value="Ankyrin repeat-containing domain"/>
    <property type="match status" value="1"/>
</dbReference>
<dbReference type="PROSITE" id="PS50088">
    <property type="entry name" value="ANK_REPEAT"/>
    <property type="match status" value="2"/>
</dbReference>
<dbReference type="EMBL" id="WJQU01000002">
    <property type="protein sequence ID" value="KAJ6640937.1"/>
    <property type="molecule type" value="Genomic_DNA"/>
</dbReference>
<feature type="repeat" description="ANK" evidence="1">
    <location>
        <begin position="165"/>
        <end position="198"/>
    </location>
</feature>
<dbReference type="InterPro" id="IPR036770">
    <property type="entry name" value="Ankyrin_rpt-contain_sf"/>
</dbReference>
<keyword evidence="4" id="KW-1185">Reference proteome</keyword>
<feature type="compositionally biased region" description="Acidic residues" evidence="2">
    <location>
        <begin position="403"/>
        <end position="414"/>
    </location>
</feature>
<dbReference type="Pfam" id="PF12796">
    <property type="entry name" value="Ank_2"/>
    <property type="match status" value="1"/>
</dbReference>
<evidence type="ECO:0000313" key="4">
    <source>
        <dbReference type="Proteomes" id="UP001151699"/>
    </source>
</evidence>
<feature type="repeat" description="ANK" evidence="1">
    <location>
        <begin position="131"/>
        <end position="153"/>
    </location>
</feature>
<organism evidence="3 4">
    <name type="scientific">Pseudolycoriella hygida</name>
    <dbReference type="NCBI Taxonomy" id="35572"/>
    <lineage>
        <taxon>Eukaryota</taxon>
        <taxon>Metazoa</taxon>
        <taxon>Ecdysozoa</taxon>
        <taxon>Arthropoda</taxon>
        <taxon>Hexapoda</taxon>
        <taxon>Insecta</taxon>
        <taxon>Pterygota</taxon>
        <taxon>Neoptera</taxon>
        <taxon>Endopterygota</taxon>
        <taxon>Diptera</taxon>
        <taxon>Nematocera</taxon>
        <taxon>Sciaroidea</taxon>
        <taxon>Sciaridae</taxon>
        <taxon>Pseudolycoriella</taxon>
    </lineage>
</organism>
<dbReference type="OrthoDB" id="432281at2759"/>
<keyword evidence="1" id="KW-0040">ANK repeat</keyword>
<dbReference type="SUPFAM" id="SSF48403">
    <property type="entry name" value="Ankyrin repeat"/>
    <property type="match status" value="1"/>
</dbReference>
<feature type="compositionally biased region" description="Polar residues" evidence="2">
    <location>
        <begin position="290"/>
        <end position="306"/>
    </location>
</feature>
<gene>
    <name evidence="3" type="ORF">Bhyg_05870</name>
</gene>
<dbReference type="PROSITE" id="PS50297">
    <property type="entry name" value="ANK_REP_REGION"/>
    <property type="match status" value="2"/>
</dbReference>
<name>A0A9Q0N0W0_9DIPT</name>
<dbReference type="Proteomes" id="UP001151699">
    <property type="component" value="Chromosome B"/>
</dbReference>
<feature type="compositionally biased region" description="Basic and acidic residues" evidence="2">
    <location>
        <begin position="372"/>
        <end position="385"/>
    </location>
</feature>